<keyword evidence="3 7" id="KW-1134">Transmembrane beta strand</keyword>
<gene>
    <name evidence="10" type="ORF">EV194_108115</name>
</gene>
<proteinExistence type="inferred from homology"/>
<evidence type="ECO:0000256" key="2">
    <source>
        <dbReference type="ARBA" id="ARBA00022448"/>
    </source>
</evidence>
<name>A0A4R2GGW7_9BACT</name>
<evidence type="ECO:0000256" key="4">
    <source>
        <dbReference type="ARBA" id="ARBA00022692"/>
    </source>
</evidence>
<evidence type="ECO:0000256" key="3">
    <source>
        <dbReference type="ARBA" id="ARBA00022452"/>
    </source>
</evidence>
<dbReference type="InterPro" id="IPR037066">
    <property type="entry name" value="Plug_dom_sf"/>
</dbReference>
<dbReference type="PROSITE" id="PS52016">
    <property type="entry name" value="TONB_DEPENDENT_REC_3"/>
    <property type="match status" value="1"/>
</dbReference>
<comment type="similarity">
    <text evidence="7">Belongs to the TonB-dependent receptor family.</text>
</comment>
<evidence type="ECO:0000256" key="5">
    <source>
        <dbReference type="ARBA" id="ARBA00023136"/>
    </source>
</evidence>
<dbReference type="InterPro" id="IPR008969">
    <property type="entry name" value="CarboxyPept-like_regulatory"/>
</dbReference>
<evidence type="ECO:0000256" key="8">
    <source>
        <dbReference type="SAM" id="SignalP"/>
    </source>
</evidence>
<reference evidence="10 11" key="1">
    <citation type="submission" date="2019-03" db="EMBL/GenBank/DDBJ databases">
        <title>Genomic Encyclopedia of Type Strains, Phase IV (KMG-IV): sequencing the most valuable type-strain genomes for metagenomic binning, comparative biology and taxonomic classification.</title>
        <authorList>
            <person name="Goeker M."/>
        </authorList>
    </citation>
    <scope>NUCLEOTIDE SEQUENCE [LARGE SCALE GENOMIC DNA]</scope>
    <source>
        <strain evidence="10 11">DSM 24179</strain>
    </source>
</reference>
<sequence length="1074" mass="118850">MKKVLLALSFVMVFGISALFAQTRTITGTVTGSDDGMPIPGASVFVEGTTIGTVTQVDGSYSLNVPQDAEVLVFSFVGMETLRENIAGRSIIDIALRSGAIAMDEVVVVAYGTATRQAFTGSAAVVDSREISRRQVSNITQALAGQVAGVQATSSSGQPGSAANIRIRGIGSMSASNAPLYIVDGMPFEGNIAAINSQDIESISVLKDAAASAIYGARGANGVVIITTKQGRRGDAVVTVDSRWGVNSRGVPQYDVMTDPAMYYETFYRSLYNSRIYAGQSAAAAHAFAQNNLLDPNQGGLGYQVYTIPEGEYLVGTNFKLNPNATLGYTDGQYYYTPDDWYKELFDTGNLRKEHNVSVSGSTDKMNYFISAGYLDDSGIIDGSGFTRYTVRSSTDYQAKDWLKVGANVGYTNYNIQAPPGQTTWGSSGNLFYTSNLMAPIYPMYVRNPDGTIMKDERGITVYDFGSTTNFSRPFMGLSNPGITMKLNSHNALTDVLNSRWYAQIDLYEGLQFNTNIGVNVRNQRTSRLYNPFYGGAASDDGQVRVRHDRTFGVTQQYLMTYRFDIDNRHNIDLLAGYETYDLKMQRLDIFNRKLYNPNVGEIGNSIHDSPDIDSYTDYYQTHGFLGRVQYDYEGRIFVSSSFRRDASSRFHPDNQWGNFGSIGAAWLISRENFFTNLGLGGWLDLLKLKASYGMQGNDNLIFQGNPNYYPYLDQYEVFNADGDFATRLHYKGNRDITWETSHSFNTGIEFSMFRDRLVGSVEYFQRKTSDLLYYQPVPESLGYSTIPMNVGEVINKGVEVDLAATLVNLPNFHWRLNLNATHYKNEVLDLAEAVREDGIKMATRIISVGGSLYDSFLRHYAGVDPATGKALYYMVDSSTSDYILDDNGNRTVTDVYTETYQVNMGSTLPKVYGGFGTSMEFYGFDVSLAFGYQLGGKVFDGTYQSLMHGGDEAGINWHKDILDAWSFDNPNSNVPRLNASDDNRQMHSSRFLQSSDYLSINNITVGYTLPRQITDYLNLGSARIYFAGDNVALLTSRKGLDPRQDFGGINWQSVGSHNYSALRTLSGGISVTF</sequence>
<keyword evidence="4 7" id="KW-0812">Transmembrane</keyword>
<evidence type="ECO:0000313" key="10">
    <source>
        <dbReference type="EMBL" id="TCO07507.1"/>
    </source>
</evidence>
<dbReference type="Proteomes" id="UP000295221">
    <property type="component" value="Unassembled WGS sequence"/>
</dbReference>
<dbReference type="FunFam" id="2.170.130.10:FF:000003">
    <property type="entry name" value="SusC/RagA family TonB-linked outer membrane protein"/>
    <property type="match status" value="1"/>
</dbReference>
<comment type="caution">
    <text evidence="10">The sequence shown here is derived from an EMBL/GenBank/DDBJ whole genome shotgun (WGS) entry which is preliminary data.</text>
</comment>
<dbReference type="Gene3D" id="2.170.130.10">
    <property type="entry name" value="TonB-dependent receptor, plug domain"/>
    <property type="match status" value="1"/>
</dbReference>
<dbReference type="InterPro" id="IPR039426">
    <property type="entry name" value="TonB-dep_rcpt-like"/>
</dbReference>
<keyword evidence="2 7" id="KW-0813">Transport</keyword>
<dbReference type="InterPro" id="IPR023997">
    <property type="entry name" value="TonB-dep_OMP_SusC/RagA_CS"/>
</dbReference>
<keyword evidence="8" id="KW-0732">Signal</keyword>
<dbReference type="AlphaFoldDB" id="A0A4R2GGW7"/>
<feature type="signal peptide" evidence="8">
    <location>
        <begin position="1"/>
        <end position="21"/>
    </location>
</feature>
<evidence type="ECO:0000256" key="1">
    <source>
        <dbReference type="ARBA" id="ARBA00004571"/>
    </source>
</evidence>
<evidence type="ECO:0000313" key="11">
    <source>
        <dbReference type="Proteomes" id="UP000295221"/>
    </source>
</evidence>
<feature type="domain" description="TonB-dependent receptor plug" evidence="9">
    <location>
        <begin position="118"/>
        <end position="223"/>
    </location>
</feature>
<dbReference type="Pfam" id="PF13715">
    <property type="entry name" value="CarbopepD_reg_2"/>
    <property type="match status" value="1"/>
</dbReference>
<evidence type="ECO:0000256" key="7">
    <source>
        <dbReference type="PROSITE-ProRule" id="PRU01360"/>
    </source>
</evidence>
<evidence type="ECO:0000256" key="6">
    <source>
        <dbReference type="ARBA" id="ARBA00023237"/>
    </source>
</evidence>
<dbReference type="InterPro" id="IPR036942">
    <property type="entry name" value="Beta-barrel_TonB_sf"/>
</dbReference>
<comment type="subcellular location">
    <subcellularLocation>
        <location evidence="1 7">Cell outer membrane</location>
        <topology evidence="1 7">Multi-pass membrane protein</topology>
    </subcellularLocation>
</comment>
<organism evidence="10 11">
    <name type="scientific">Natronoflexus pectinivorans</name>
    <dbReference type="NCBI Taxonomy" id="682526"/>
    <lineage>
        <taxon>Bacteria</taxon>
        <taxon>Pseudomonadati</taxon>
        <taxon>Bacteroidota</taxon>
        <taxon>Bacteroidia</taxon>
        <taxon>Marinilabiliales</taxon>
        <taxon>Marinilabiliaceae</taxon>
        <taxon>Natronoflexus</taxon>
    </lineage>
</organism>
<dbReference type="InterPro" id="IPR023996">
    <property type="entry name" value="TonB-dep_OMP_SusC/RagA"/>
</dbReference>
<dbReference type="GO" id="GO:0009279">
    <property type="term" value="C:cell outer membrane"/>
    <property type="evidence" value="ECO:0007669"/>
    <property type="project" value="UniProtKB-SubCell"/>
</dbReference>
<keyword evidence="11" id="KW-1185">Reference proteome</keyword>
<dbReference type="RefSeq" id="WP_132434203.1">
    <property type="nucleotide sequence ID" value="NZ_SLWK01000008.1"/>
</dbReference>
<dbReference type="EMBL" id="SLWK01000008">
    <property type="protein sequence ID" value="TCO07507.1"/>
    <property type="molecule type" value="Genomic_DNA"/>
</dbReference>
<dbReference type="NCBIfam" id="TIGR04057">
    <property type="entry name" value="SusC_RagA_signa"/>
    <property type="match status" value="1"/>
</dbReference>
<dbReference type="OrthoDB" id="9768177at2"/>
<dbReference type="Gene3D" id="2.60.40.1120">
    <property type="entry name" value="Carboxypeptidase-like, regulatory domain"/>
    <property type="match status" value="1"/>
</dbReference>
<keyword evidence="5 7" id="KW-0472">Membrane</keyword>
<evidence type="ECO:0000259" key="9">
    <source>
        <dbReference type="Pfam" id="PF07715"/>
    </source>
</evidence>
<dbReference type="Pfam" id="PF07715">
    <property type="entry name" value="Plug"/>
    <property type="match status" value="1"/>
</dbReference>
<dbReference type="InterPro" id="IPR012910">
    <property type="entry name" value="Plug_dom"/>
</dbReference>
<keyword evidence="6 7" id="KW-0998">Cell outer membrane</keyword>
<protein>
    <submittedName>
        <fullName evidence="10">TonB-linked SusC/RagA family outer membrane protein</fullName>
    </submittedName>
</protein>
<dbReference type="Gene3D" id="2.40.170.20">
    <property type="entry name" value="TonB-dependent receptor, beta-barrel domain"/>
    <property type="match status" value="1"/>
</dbReference>
<accession>A0A4R2GGW7</accession>
<dbReference type="NCBIfam" id="TIGR04056">
    <property type="entry name" value="OMP_RagA_SusC"/>
    <property type="match status" value="1"/>
</dbReference>
<dbReference type="SUPFAM" id="SSF56935">
    <property type="entry name" value="Porins"/>
    <property type="match status" value="1"/>
</dbReference>
<dbReference type="SUPFAM" id="SSF49464">
    <property type="entry name" value="Carboxypeptidase regulatory domain-like"/>
    <property type="match status" value="1"/>
</dbReference>
<feature type="chain" id="PRO_5020961083" evidence="8">
    <location>
        <begin position="22"/>
        <end position="1074"/>
    </location>
</feature>